<dbReference type="STRING" id="288705.RSal33209_3303"/>
<dbReference type="SUPFAM" id="SSF48371">
    <property type="entry name" value="ARM repeat"/>
    <property type="match status" value="1"/>
</dbReference>
<proteinExistence type="predicted"/>
<gene>
    <name evidence="1" type="ordered locus">RSal33209_3303</name>
</gene>
<evidence type="ECO:0000313" key="2">
    <source>
        <dbReference type="Proteomes" id="UP000002007"/>
    </source>
</evidence>
<dbReference type="PANTHER" id="PTHR34070:SF1">
    <property type="entry name" value="DNA ALKYLATION REPAIR PROTEIN"/>
    <property type="match status" value="1"/>
</dbReference>
<dbReference type="Proteomes" id="UP000002007">
    <property type="component" value="Chromosome"/>
</dbReference>
<evidence type="ECO:0008006" key="3">
    <source>
        <dbReference type="Google" id="ProtNLM"/>
    </source>
</evidence>
<sequence length="228" mass="25999">MAMFNDSFTGTVRDALEAQADAERAKSMAAYMKSYMPYRGVPKPQVRKIMMTAARAYPFADAADLLSTATKLWREANCREERYIATALTEFKLAKGNLDFLPFYEEVVSAGAWWDHVDEMAHRILDLLLAHGKTMDPKVRQWSTDSGFWFRRLAIISQLHAKTSTDLGLLSDVIEPNMADPEFFVRKAIGWALRDYARTDPDWVRRFVAERSAALSPLSQREALKHLS</sequence>
<dbReference type="Pfam" id="PF08713">
    <property type="entry name" value="DNA_alkylation"/>
    <property type="match status" value="1"/>
</dbReference>
<name>A9WUZ5_RENSM</name>
<dbReference type="InterPro" id="IPR014825">
    <property type="entry name" value="DNA_alkylation"/>
</dbReference>
<dbReference type="CDD" id="cd07064">
    <property type="entry name" value="AlkD_like_1"/>
    <property type="match status" value="1"/>
</dbReference>
<dbReference type="eggNOG" id="COG4912">
    <property type="taxonomic scope" value="Bacteria"/>
</dbReference>
<dbReference type="InterPro" id="IPR016024">
    <property type="entry name" value="ARM-type_fold"/>
</dbReference>
<accession>A9WUZ5</accession>
<organism evidence="1 2">
    <name type="scientific">Renibacterium salmoninarum (strain ATCC 33209 / DSM 20767 / JCM 11484 / NBRC 15589 / NCIMB 2235)</name>
    <dbReference type="NCBI Taxonomy" id="288705"/>
    <lineage>
        <taxon>Bacteria</taxon>
        <taxon>Bacillati</taxon>
        <taxon>Actinomycetota</taxon>
        <taxon>Actinomycetes</taxon>
        <taxon>Micrococcales</taxon>
        <taxon>Micrococcaceae</taxon>
        <taxon>Renibacterium</taxon>
    </lineage>
</organism>
<protein>
    <recommendedName>
        <fullName evidence="3">DNA alkylation repair enzyme</fullName>
    </recommendedName>
</protein>
<keyword evidence="2" id="KW-1185">Reference proteome</keyword>
<dbReference type="Gene3D" id="1.25.10.90">
    <property type="match status" value="1"/>
</dbReference>
<dbReference type="EMBL" id="CP000910">
    <property type="protein sequence ID" value="ABY25016.1"/>
    <property type="molecule type" value="Genomic_DNA"/>
</dbReference>
<dbReference type="KEGG" id="rsa:RSal33209_3303"/>
<dbReference type="AlphaFoldDB" id="A9WUZ5"/>
<evidence type="ECO:0000313" key="1">
    <source>
        <dbReference type="EMBL" id="ABY25016.1"/>
    </source>
</evidence>
<dbReference type="HOGENOM" id="CLU_079880_1_1_11"/>
<reference evidence="2" key="1">
    <citation type="journal article" date="2008" name="J. Bacteriol.">
        <title>Genome sequence of the fish pathogen Renibacterium salmoninarum suggests reductive evolution away from an environmental Arthrobacter ancestor.</title>
        <authorList>
            <person name="Wiens G.D."/>
            <person name="Rockey D.D."/>
            <person name="Wu Z."/>
            <person name="Chang J."/>
            <person name="Levy R."/>
            <person name="Crane S."/>
            <person name="Chen D.S."/>
            <person name="Capri G.R."/>
            <person name="Burnett J.R."/>
            <person name="Sudheesh P.S."/>
            <person name="Schipma M.J."/>
            <person name="Burd H."/>
            <person name="Bhattacharyya A."/>
            <person name="Rhodes L.D."/>
            <person name="Kaul R."/>
            <person name="Strom M.S."/>
        </authorList>
    </citation>
    <scope>NUCLEOTIDE SEQUENCE [LARGE SCALE GENOMIC DNA]</scope>
    <source>
        <strain evidence="2">ATCC 33209 / DSM 20767 / JCM 11484 / NBRC 15589 / NCIMB 2235</strain>
    </source>
</reference>
<dbReference type="PANTHER" id="PTHR34070">
    <property type="entry name" value="ARMADILLO-TYPE FOLD"/>
    <property type="match status" value="1"/>
</dbReference>